<organism evidence="2 3">
    <name type="scientific">Ectobacillus funiculus</name>
    <dbReference type="NCBI Taxonomy" id="137993"/>
    <lineage>
        <taxon>Bacteria</taxon>
        <taxon>Bacillati</taxon>
        <taxon>Bacillota</taxon>
        <taxon>Bacilli</taxon>
        <taxon>Bacillales</taxon>
        <taxon>Bacillaceae</taxon>
        <taxon>Ectobacillus</taxon>
    </lineage>
</organism>
<dbReference type="Pfam" id="PF25164">
    <property type="entry name" value="CoiA_N"/>
    <property type="match status" value="1"/>
</dbReference>
<dbReference type="InterPro" id="IPR057253">
    <property type="entry name" value="CoiA-like_N"/>
</dbReference>
<keyword evidence="3" id="KW-1185">Reference proteome</keyword>
<reference evidence="2 3" key="1">
    <citation type="submission" date="2024-09" db="EMBL/GenBank/DDBJ databases">
        <authorList>
            <person name="Sun Q."/>
            <person name="Mori K."/>
        </authorList>
    </citation>
    <scope>NUCLEOTIDE SEQUENCE [LARGE SCALE GENOMIC DNA]</scope>
    <source>
        <strain evidence="2 3">JCM 11201</strain>
    </source>
</reference>
<dbReference type="EMBL" id="JBHMAF010000193">
    <property type="protein sequence ID" value="MFB9761427.1"/>
    <property type="molecule type" value="Genomic_DNA"/>
</dbReference>
<evidence type="ECO:0000313" key="2">
    <source>
        <dbReference type="EMBL" id="MFB9761427.1"/>
    </source>
</evidence>
<gene>
    <name evidence="2" type="ORF">ACFFMS_24580</name>
</gene>
<evidence type="ECO:0000259" key="1">
    <source>
        <dbReference type="Pfam" id="PF25164"/>
    </source>
</evidence>
<dbReference type="Proteomes" id="UP001589609">
    <property type="component" value="Unassembled WGS sequence"/>
</dbReference>
<feature type="domain" description="Competence protein CoiA-like N-terminal" evidence="1">
    <location>
        <begin position="23"/>
        <end position="71"/>
    </location>
</feature>
<name>A0ABV5WLA1_9BACI</name>
<comment type="caution">
    <text evidence="2">The sequence shown here is derived from an EMBL/GenBank/DDBJ whole genome shotgun (WGS) entry which is preliminary data.</text>
</comment>
<accession>A0ABV5WLA1</accession>
<protein>
    <submittedName>
        <fullName evidence="2">Competence protein CoiA family protein</fullName>
    </submittedName>
</protein>
<evidence type="ECO:0000313" key="3">
    <source>
        <dbReference type="Proteomes" id="UP001589609"/>
    </source>
</evidence>
<proteinExistence type="predicted"/>
<sequence>MQEALYEGNHFDLRVYLESKSDTKDEIEQLKKRAEKGAFRCPYCDETLIVKSGDIREEHFAHRHSKSCEISAASEVYHKQVKRESKKHSVIKNIIYNELEVQAKLKEDLDVGYGFVEKAAEKWKYRCLDSLAKEGVVEFVKKDFVNDRIYSVLRSF</sequence>
<dbReference type="RefSeq" id="WP_379951600.1">
    <property type="nucleotide sequence ID" value="NZ_JBHMAF010000193.1"/>
</dbReference>